<sequence>MSRYVHGHTPSVVASHGARTAENSAGYLLPHLEPGTRLLDVGCGPGSITLDLAERVGEAVGVDASAAVIEQARSTAGAKGDDRTVFEVADASALPFADDSFDVAHAHQVLQHVGDPVAVLREMARVTRPGGLVAVRDADYEAMTWAPAHPGLTRWLDLYRSAARGAGGEPDAGRHLLRWCHEAGLSDVTAGASLWCYADDDARAWWGGQWQQRAVESTFHEEVLAQGLGDEETIAEVVAGWRSWTTSPDGWFVIVHGEVLARV</sequence>
<gene>
    <name evidence="2" type="ORF">V1351_11665</name>
</gene>
<proteinExistence type="predicted"/>
<keyword evidence="2" id="KW-0489">Methyltransferase</keyword>
<keyword evidence="2" id="KW-0808">Transferase</keyword>
<organism evidence="2 3">
    <name type="scientific">Janibacter alittae</name>
    <dbReference type="NCBI Taxonomy" id="3115209"/>
    <lineage>
        <taxon>Bacteria</taxon>
        <taxon>Bacillati</taxon>
        <taxon>Actinomycetota</taxon>
        <taxon>Actinomycetes</taxon>
        <taxon>Micrococcales</taxon>
        <taxon>Intrasporangiaceae</taxon>
        <taxon>Janibacter</taxon>
    </lineage>
</organism>
<dbReference type="GO" id="GO:0008168">
    <property type="term" value="F:methyltransferase activity"/>
    <property type="evidence" value="ECO:0007669"/>
    <property type="project" value="UniProtKB-KW"/>
</dbReference>
<dbReference type="Gene3D" id="3.40.50.150">
    <property type="entry name" value="Vaccinia Virus protein VP39"/>
    <property type="match status" value="1"/>
</dbReference>
<dbReference type="Proteomes" id="UP001382727">
    <property type="component" value="Chromosome"/>
</dbReference>
<name>A0ABZ2MF09_9MICO</name>
<dbReference type="GO" id="GO:0032259">
    <property type="term" value="P:methylation"/>
    <property type="evidence" value="ECO:0007669"/>
    <property type="project" value="UniProtKB-KW"/>
</dbReference>
<dbReference type="InterPro" id="IPR029063">
    <property type="entry name" value="SAM-dependent_MTases_sf"/>
</dbReference>
<keyword evidence="3" id="KW-1185">Reference proteome</keyword>
<evidence type="ECO:0000313" key="2">
    <source>
        <dbReference type="EMBL" id="WXB75603.1"/>
    </source>
</evidence>
<accession>A0ABZ2MF09</accession>
<evidence type="ECO:0000259" key="1">
    <source>
        <dbReference type="Pfam" id="PF13847"/>
    </source>
</evidence>
<reference evidence="2 3" key="1">
    <citation type="submission" date="2024-02" db="EMBL/GenBank/DDBJ databases">
        <title>Janibacter sp. nov., isolated from gut of marine sandworm.</title>
        <authorList>
            <person name="Kim B."/>
            <person name="Jun M.O."/>
            <person name="Shin N.-R."/>
        </authorList>
    </citation>
    <scope>NUCLEOTIDE SEQUENCE [LARGE SCALE GENOMIC DNA]</scope>
    <source>
        <strain evidence="2 3">A1S7</strain>
    </source>
</reference>
<dbReference type="RefSeq" id="WP_338748336.1">
    <property type="nucleotide sequence ID" value="NZ_CP144913.1"/>
</dbReference>
<dbReference type="PANTHER" id="PTHR43591">
    <property type="entry name" value="METHYLTRANSFERASE"/>
    <property type="match status" value="1"/>
</dbReference>
<evidence type="ECO:0000313" key="3">
    <source>
        <dbReference type="Proteomes" id="UP001382727"/>
    </source>
</evidence>
<protein>
    <submittedName>
        <fullName evidence="2">Methyltransferase domain-containing protein</fullName>
    </submittedName>
</protein>
<dbReference type="PANTHER" id="PTHR43591:SF24">
    <property type="entry name" value="2-METHOXY-6-POLYPRENYL-1,4-BENZOQUINOL METHYLASE, MITOCHONDRIAL"/>
    <property type="match status" value="1"/>
</dbReference>
<dbReference type="SUPFAM" id="SSF53335">
    <property type="entry name" value="S-adenosyl-L-methionine-dependent methyltransferases"/>
    <property type="match status" value="1"/>
</dbReference>
<feature type="domain" description="Methyltransferase" evidence="1">
    <location>
        <begin position="33"/>
        <end position="147"/>
    </location>
</feature>
<dbReference type="Pfam" id="PF13847">
    <property type="entry name" value="Methyltransf_31"/>
    <property type="match status" value="1"/>
</dbReference>
<dbReference type="InterPro" id="IPR025714">
    <property type="entry name" value="Methyltranfer_dom"/>
</dbReference>
<dbReference type="CDD" id="cd02440">
    <property type="entry name" value="AdoMet_MTases"/>
    <property type="match status" value="1"/>
</dbReference>
<dbReference type="EMBL" id="CP144913">
    <property type="protein sequence ID" value="WXB75603.1"/>
    <property type="molecule type" value="Genomic_DNA"/>
</dbReference>